<evidence type="ECO:0000256" key="3">
    <source>
        <dbReference type="ARBA" id="ARBA00022960"/>
    </source>
</evidence>
<keyword evidence="3" id="KW-0133">Cell shape</keyword>
<dbReference type="NCBIfam" id="TIGR00219">
    <property type="entry name" value="mreC"/>
    <property type="match status" value="1"/>
</dbReference>
<dbReference type="PANTHER" id="PTHR34138">
    <property type="entry name" value="CELL SHAPE-DETERMINING PROTEIN MREC"/>
    <property type="match status" value="1"/>
</dbReference>
<feature type="coiled-coil region" evidence="5">
    <location>
        <begin position="62"/>
        <end position="89"/>
    </location>
</feature>
<proteinExistence type="inferred from homology"/>
<comment type="similarity">
    <text evidence="1">Belongs to the MreC family.</text>
</comment>
<dbReference type="GO" id="GO:0005886">
    <property type="term" value="C:plasma membrane"/>
    <property type="evidence" value="ECO:0007669"/>
    <property type="project" value="TreeGrafter"/>
</dbReference>
<evidence type="ECO:0000256" key="4">
    <source>
        <dbReference type="ARBA" id="ARBA00032089"/>
    </source>
</evidence>
<dbReference type="AlphaFoldDB" id="A0A1F5ECP6"/>
<dbReference type="InterPro" id="IPR042175">
    <property type="entry name" value="Cell/Rod_MreC_2"/>
</dbReference>
<evidence type="ECO:0000256" key="1">
    <source>
        <dbReference type="ARBA" id="ARBA00009369"/>
    </source>
</evidence>
<evidence type="ECO:0000256" key="2">
    <source>
        <dbReference type="ARBA" id="ARBA00013855"/>
    </source>
</evidence>
<evidence type="ECO:0000259" key="6">
    <source>
        <dbReference type="Pfam" id="PF04085"/>
    </source>
</evidence>
<organism evidence="7 8">
    <name type="scientific">Candidatus Berkelbacteria bacterium RIFCSPLOWO2_01_FULL_50_28</name>
    <dbReference type="NCBI Taxonomy" id="1797471"/>
    <lineage>
        <taxon>Bacteria</taxon>
        <taxon>Candidatus Berkelbacteria</taxon>
    </lineage>
</organism>
<dbReference type="Gene3D" id="2.40.10.350">
    <property type="entry name" value="Rod shape-determining protein MreC, domain 2"/>
    <property type="match status" value="1"/>
</dbReference>
<dbReference type="GO" id="GO:0008360">
    <property type="term" value="P:regulation of cell shape"/>
    <property type="evidence" value="ECO:0007669"/>
    <property type="project" value="UniProtKB-KW"/>
</dbReference>
<dbReference type="InterPro" id="IPR042177">
    <property type="entry name" value="Cell/Rod_1"/>
</dbReference>
<dbReference type="Pfam" id="PF04085">
    <property type="entry name" value="MreC"/>
    <property type="match status" value="1"/>
</dbReference>
<dbReference type="InterPro" id="IPR055342">
    <property type="entry name" value="MreC_beta-barrel_core"/>
</dbReference>
<evidence type="ECO:0000313" key="7">
    <source>
        <dbReference type="EMBL" id="OGD65121.1"/>
    </source>
</evidence>
<dbReference type="InterPro" id="IPR007221">
    <property type="entry name" value="MreC"/>
</dbReference>
<dbReference type="Proteomes" id="UP000177481">
    <property type="component" value="Unassembled WGS sequence"/>
</dbReference>
<feature type="domain" description="Rod shape-determining protein MreC beta-barrel core" evidence="6">
    <location>
        <begin position="116"/>
        <end position="260"/>
    </location>
</feature>
<keyword evidence="5" id="KW-0175">Coiled coil</keyword>
<dbReference type="STRING" id="1797471.A3A71_03505"/>
<reference evidence="7 8" key="1">
    <citation type="journal article" date="2016" name="Nat. Commun.">
        <title>Thousands of microbial genomes shed light on interconnected biogeochemical processes in an aquifer system.</title>
        <authorList>
            <person name="Anantharaman K."/>
            <person name="Brown C.T."/>
            <person name="Hug L.A."/>
            <person name="Sharon I."/>
            <person name="Castelle C.J."/>
            <person name="Probst A.J."/>
            <person name="Thomas B.C."/>
            <person name="Singh A."/>
            <person name="Wilkins M.J."/>
            <person name="Karaoz U."/>
            <person name="Brodie E.L."/>
            <person name="Williams K.H."/>
            <person name="Hubbard S.S."/>
            <person name="Banfield J.F."/>
        </authorList>
    </citation>
    <scope>NUCLEOTIDE SEQUENCE [LARGE SCALE GENOMIC DNA]</scope>
</reference>
<dbReference type="PIRSF" id="PIRSF038471">
    <property type="entry name" value="MreC"/>
    <property type="match status" value="1"/>
</dbReference>
<gene>
    <name evidence="7" type="ORF">A3A71_03505</name>
</gene>
<comment type="caution">
    <text evidence="7">The sequence shown here is derived from an EMBL/GenBank/DDBJ whole genome shotgun (WGS) entry which is preliminary data.</text>
</comment>
<dbReference type="Gene3D" id="2.40.10.340">
    <property type="entry name" value="Rod shape-determining protein MreC, domain 1"/>
    <property type="match status" value="1"/>
</dbReference>
<sequence>MIRRGRAGGIVLALLVLFLVFSQFGFFSPVRDGLRRSVALPAHWVDVATTRVIDAFKVLFTVNNLARENAELKTENTELKAKAASLEALKVENDNLYKDLQFKKAHPQMRLTPANVVGYSPTGLYQTLIIDRGSRDGLKENQVVVASGYLIGKVGKVSLATSEVWLLANRNLLTPVILAKTGTIGLLRGSIRGLIVENIPLDTKTKIGEAVVTSSLEGIYPAGIAVGHVVDIISAKEEIFLTLRIENPVSVGNLTSVLIVTK</sequence>
<dbReference type="PANTHER" id="PTHR34138:SF1">
    <property type="entry name" value="CELL SHAPE-DETERMINING PROTEIN MREC"/>
    <property type="match status" value="1"/>
</dbReference>
<evidence type="ECO:0000256" key="5">
    <source>
        <dbReference type="SAM" id="Coils"/>
    </source>
</evidence>
<dbReference type="EMBL" id="MEZX01000001">
    <property type="protein sequence ID" value="OGD65121.1"/>
    <property type="molecule type" value="Genomic_DNA"/>
</dbReference>
<protein>
    <recommendedName>
        <fullName evidence="2">Cell shape-determining protein MreC</fullName>
    </recommendedName>
    <alternativeName>
        <fullName evidence="4">Cell shape protein MreC</fullName>
    </alternativeName>
</protein>
<evidence type="ECO:0000313" key="8">
    <source>
        <dbReference type="Proteomes" id="UP000177481"/>
    </source>
</evidence>
<name>A0A1F5ECP6_9BACT</name>
<accession>A0A1F5ECP6</accession>